<proteinExistence type="predicted"/>
<dbReference type="RefSeq" id="WP_179667104.1">
    <property type="nucleotide sequence ID" value="NZ_JACCFP010000001.1"/>
</dbReference>
<evidence type="ECO:0008006" key="4">
    <source>
        <dbReference type="Google" id="ProtNLM"/>
    </source>
</evidence>
<accession>A0A853BZE1</accession>
<reference evidence="2 3" key="1">
    <citation type="submission" date="2020-07" db="EMBL/GenBank/DDBJ databases">
        <title>Sequencing the genomes of 1000 actinobacteria strains.</title>
        <authorList>
            <person name="Klenk H.-P."/>
        </authorList>
    </citation>
    <scope>NUCLEOTIDE SEQUENCE [LARGE SCALE GENOMIC DNA]</scope>
    <source>
        <strain evidence="2 3">DSM 103833</strain>
    </source>
</reference>
<feature type="signal peptide" evidence="1">
    <location>
        <begin position="1"/>
        <end position="21"/>
    </location>
</feature>
<evidence type="ECO:0000313" key="2">
    <source>
        <dbReference type="EMBL" id="NYJ00529.1"/>
    </source>
</evidence>
<keyword evidence="1" id="KW-0732">Signal</keyword>
<protein>
    <recommendedName>
        <fullName evidence="4">DUF4352 domain-containing protein</fullName>
    </recommendedName>
</protein>
<dbReference type="EMBL" id="JACCFP010000001">
    <property type="protein sequence ID" value="NYJ00529.1"/>
    <property type="molecule type" value="Genomic_DNA"/>
</dbReference>
<dbReference type="PROSITE" id="PS51257">
    <property type="entry name" value="PROKAR_LIPOPROTEIN"/>
    <property type="match status" value="1"/>
</dbReference>
<organism evidence="2 3">
    <name type="scientific">Nocardioides thalensis</name>
    <dbReference type="NCBI Taxonomy" id="1914755"/>
    <lineage>
        <taxon>Bacteria</taxon>
        <taxon>Bacillati</taxon>
        <taxon>Actinomycetota</taxon>
        <taxon>Actinomycetes</taxon>
        <taxon>Propionibacteriales</taxon>
        <taxon>Nocardioidaceae</taxon>
        <taxon>Nocardioides</taxon>
    </lineage>
</organism>
<name>A0A853BZE1_9ACTN</name>
<feature type="chain" id="PRO_5038482900" description="DUF4352 domain-containing protein" evidence="1">
    <location>
        <begin position="22"/>
        <end position="164"/>
    </location>
</feature>
<dbReference type="Proteomes" id="UP000530424">
    <property type="component" value="Unassembled WGS sequence"/>
</dbReference>
<evidence type="ECO:0000313" key="3">
    <source>
        <dbReference type="Proteomes" id="UP000530424"/>
    </source>
</evidence>
<gene>
    <name evidence="2" type="ORF">HNR19_001227</name>
</gene>
<evidence type="ECO:0000256" key="1">
    <source>
        <dbReference type="SAM" id="SignalP"/>
    </source>
</evidence>
<dbReference type="AlphaFoldDB" id="A0A853BZE1"/>
<comment type="caution">
    <text evidence="2">The sequence shown here is derived from an EMBL/GenBank/DDBJ whole genome shotgun (WGS) entry which is preliminary data.</text>
</comment>
<sequence>MTSRHPIPLLLAIAATATALAGCSGSDELSLGTAAEVDFGTVAVTDVRTGSTDELEAGGFSLDPEEQGQQVFYVDVTFENESDSPVAPGRPSGEDADENLISPLVVIDMGGPAFTECAGVPEEIGAGETVEACTILMAPQGIDLERISYLPSGGGDFIYWETGL</sequence>
<keyword evidence="3" id="KW-1185">Reference proteome</keyword>